<name>W6UQM3_ECHGR</name>
<reference evidence="1 2" key="1">
    <citation type="journal article" date="2013" name="Nat. Genet.">
        <title>The genome of the hydatid tapeworm Echinococcus granulosus.</title>
        <authorList>
            <person name="Zheng H."/>
            <person name="Zhang W."/>
            <person name="Zhang L."/>
            <person name="Zhang Z."/>
            <person name="Li J."/>
            <person name="Lu G."/>
            <person name="Zhu Y."/>
            <person name="Wang Y."/>
            <person name="Huang Y."/>
            <person name="Liu J."/>
            <person name="Kang H."/>
            <person name="Chen J."/>
            <person name="Wang L."/>
            <person name="Chen A."/>
            <person name="Yu S."/>
            <person name="Gao Z."/>
            <person name="Jin L."/>
            <person name="Gu W."/>
            <person name="Wang Z."/>
            <person name="Zhao L."/>
            <person name="Shi B."/>
            <person name="Wen H."/>
            <person name="Lin R."/>
            <person name="Jones M.K."/>
            <person name="Brejova B."/>
            <person name="Vinar T."/>
            <person name="Zhao G."/>
            <person name="McManus D.P."/>
            <person name="Chen Z."/>
            <person name="Zhou Y."/>
            <person name="Wang S."/>
        </authorList>
    </citation>
    <scope>NUCLEOTIDE SEQUENCE [LARGE SCALE GENOMIC DNA]</scope>
</reference>
<protein>
    <submittedName>
        <fullName evidence="1">Uncharacterized protein</fullName>
    </submittedName>
</protein>
<sequence>MPWVRPKDADNVRLDKGFVFPLRLREDVFK</sequence>
<dbReference type="CTD" id="36345152"/>
<organism evidence="1 2">
    <name type="scientific">Echinococcus granulosus</name>
    <name type="common">Hydatid tapeworm</name>
    <dbReference type="NCBI Taxonomy" id="6210"/>
    <lineage>
        <taxon>Eukaryota</taxon>
        <taxon>Metazoa</taxon>
        <taxon>Spiralia</taxon>
        <taxon>Lophotrochozoa</taxon>
        <taxon>Platyhelminthes</taxon>
        <taxon>Cestoda</taxon>
        <taxon>Eucestoda</taxon>
        <taxon>Cyclophyllidea</taxon>
        <taxon>Taeniidae</taxon>
        <taxon>Echinococcus</taxon>
        <taxon>Echinococcus granulosus group</taxon>
    </lineage>
</organism>
<accession>W6UQM3</accession>
<dbReference type="AlphaFoldDB" id="W6UQM3"/>
<evidence type="ECO:0000313" key="1">
    <source>
        <dbReference type="EMBL" id="EUB55724.1"/>
    </source>
</evidence>
<dbReference type="KEGG" id="egl:EGR_09437"/>
<keyword evidence="2" id="KW-1185">Reference proteome</keyword>
<dbReference type="EMBL" id="APAU02000147">
    <property type="protein sequence ID" value="EUB55724.1"/>
    <property type="molecule type" value="Genomic_DNA"/>
</dbReference>
<dbReference type="GeneID" id="36345152"/>
<proteinExistence type="predicted"/>
<comment type="caution">
    <text evidence="1">The sequence shown here is derived from an EMBL/GenBank/DDBJ whole genome shotgun (WGS) entry which is preliminary data.</text>
</comment>
<dbReference type="Proteomes" id="UP000019149">
    <property type="component" value="Unassembled WGS sequence"/>
</dbReference>
<evidence type="ECO:0000313" key="2">
    <source>
        <dbReference type="Proteomes" id="UP000019149"/>
    </source>
</evidence>
<gene>
    <name evidence="1" type="ORF">EGR_09437</name>
</gene>
<dbReference type="RefSeq" id="XP_024346920.1">
    <property type="nucleotide sequence ID" value="XM_024498686.1"/>
</dbReference>